<dbReference type="PANTHER" id="PTHR23411">
    <property type="entry name" value="TAPASIN"/>
    <property type="match status" value="1"/>
</dbReference>
<name>A0A4W6BPP7_LATCA</name>
<dbReference type="InterPro" id="IPR013783">
    <property type="entry name" value="Ig-like_fold"/>
</dbReference>
<keyword evidence="3" id="KW-0472">Membrane</keyword>
<dbReference type="InParanoid" id="A0A4W6BPP7"/>
<dbReference type="Proteomes" id="UP000314980">
    <property type="component" value="Unassembled WGS sequence"/>
</dbReference>
<dbReference type="SUPFAM" id="SSF48726">
    <property type="entry name" value="Immunoglobulin"/>
    <property type="match status" value="1"/>
</dbReference>
<dbReference type="GeneTree" id="ENSGT00940000164625"/>
<feature type="transmembrane region" description="Helical" evidence="3">
    <location>
        <begin position="177"/>
        <end position="198"/>
    </location>
</feature>
<dbReference type="InterPro" id="IPR007110">
    <property type="entry name" value="Ig-like_dom"/>
</dbReference>
<reference evidence="5" key="2">
    <citation type="submission" date="2025-08" db="UniProtKB">
        <authorList>
            <consortium name="Ensembl"/>
        </authorList>
    </citation>
    <scope>IDENTIFICATION</scope>
</reference>
<keyword evidence="1" id="KW-1015">Disulfide bond</keyword>
<dbReference type="Pfam" id="PF07654">
    <property type="entry name" value="C1-set"/>
    <property type="match status" value="1"/>
</dbReference>
<feature type="domain" description="Ig-like" evidence="4">
    <location>
        <begin position="49"/>
        <end position="153"/>
    </location>
</feature>
<dbReference type="Ensembl" id="ENSLCAT00010000083.1">
    <property type="protein sequence ID" value="ENSLCAP00010000066.1"/>
    <property type="gene ID" value="ENSLCAG00010000060.1"/>
</dbReference>
<keyword evidence="2" id="KW-0393">Immunoglobulin domain</keyword>
<dbReference type="SMART" id="SM00407">
    <property type="entry name" value="IGc1"/>
    <property type="match status" value="1"/>
</dbReference>
<evidence type="ECO:0000256" key="1">
    <source>
        <dbReference type="ARBA" id="ARBA00023157"/>
    </source>
</evidence>
<reference evidence="5" key="3">
    <citation type="submission" date="2025-09" db="UniProtKB">
        <authorList>
            <consortium name="Ensembl"/>
        </authorList>
    </citation>
    <scope>IDENTIFICATION</scope>
</reference>
<evidence type="ECO:0000313" key="6">
    <source>
        <dbReference type="Proteomes" id="UP000314980"/>
    </source>
</evidence>
<keyword evidence="6" id="KW-1185">Reference proteome</keyword>
<dbReference type="AlphaFoldDB" id="A0A4W6BPP7"/>
<protein>
    <recommendedName>
        <fullName evidence="4">Ig-like domain-containing protein</fullName>
    </recommendedName>
</protein>
<organism evidence="5 6">
    <name type="scientific">Lates calcarifer</name>
    <name type="common">Barramundi</name>
    <name type="synonym">Holocentrus calcarifer</name>
    <dbReference type="NCBI Taxonomy" id="8187"/>
    <lineage>
        <taxon>Eukaryota</taxon>
        <taxon>Metazoa</taxon>
        <taxon>Chordata</taxon>
        <taxon>Craniata</taxon>
        <taxon>Vertebrata</taxon>
        <taxon>Euteleostomi</taxon>
        <taxon>Actinopterygii</taxon>
        <taxon>Neopterygii</taxon>
        <taxon>Teleostei</taxon>
        <taxon>Neoteleostei</taxon>
        <taxon>Acanthomorphata</taxon>
        <taxon>Carangaria</taxon>
        <taxon>Carangaria incertae sedis</taxon>
        <taxon>Centropomidae</taxon>
        <taxon>Lates</taxon>
    </lineage>
</organism>
<evidence type="ECO:0000259" key="4">
    <source>
        <dbReference type="PROSITE" id="PS50835"/>
    </source>
</evidence>
<evidence type="ECO:0000256" key="2">
    <source>
        <dbReference type="ARBA" id="ARBA00023319"/>
    </source>
</evidence>
<dbReference type="InterPro" id="IPR036179">
    <property type="entry name" value="Ig-like_dom_sf"/>
</dbReference>
<keyword evidence="3" id="KW-0812">Transmembrane</keyword>
<reference evidence="6" key="1">
    <citation type="submission" date="2015-09" db="EMBL/GenBank/DDBJ databases">
        <authorList>
            <person name="Sai Rama Sridatta P."/>
        </authorList>
    </citation>
    <scope>NUCLEOTIDE SEQUENCE [LARGE SCALE GENOMIC DNA]</scope>
</reference>
<keyword evidence="3" id="KW-1133">Transmembrane helix</keyword>
<accession>A0A4W6BPP7</accession>
<dbReference type="Gene3D" id="2.60.40.10">
    <property type="entry name" value="Immunoglobulins"/>
    <property type="match status" value="1"/>
</dbReference>
<dbReference type="InterPro" id="IPR050380">
    <property type="entry name" value="Immune_Resp_Modulators"/>
</dbReference>
<proteinExistence type="predicted"/>
<dbReference type="FunFam" id="2.60.40.10:FF:000283">
    <property type="entry name" value="Immunoglobulin kappa constant"/>
    <property type="match status" value="1"/>
</dbReference>
<dbReference type="InterPro" id="IPR003597">
    <property type="entry name" value="Ig_C1-set"/>
</dbReference>
<evidence type="ECO:0000313" key="5">
    <source>
        <dbReference type="Ensembl" id="ENSLCAP00010000066.1"/>
    </source>
</evidence>
<dbReference type="PROSITE" id="PS50835">
    <property type="entry name" value="IG_LIKE"/>
    <property type="match status" value="1"/>
</dbReference>
<sequence length="208" mass="23680">MLIIKLESEMQSAVLSTDQVHCDSSNSEAYFGGGTKLTVLEDGVDVTPPTVKMFWPSSTECRNPENTRKKTLLCVATDFYPDHVRVFWQMNGENVTTGVATGNPVKQHDKKYRITSRLRVHADDWQDSENEFTCNVEFFTIDKGPIIISESIQSKEDLSPKESTREDYLKITQTAKLTYSVFIIKSFIYGAFVVFVVYKLKVCQTQHL</sequence>
<evidence type="ECO:0000256" key="3">
    <source>
        <dbReference type="SAM" id="Phobius"/>
    </source>
</evidence>